<reference evidence="1" key="3">
    <citation type="submission" date="2025-08" db="UniProtKB">
        <authorList>
            <consortium name="Ensembl"/>
        </authorList>
    </citation>
    <scope>IDENTIFICATION</scope>
    <source>
        <strain evidence="1">17573</strain>
    </source>
</reference>
<dbReference type="GeneTree" id="ENSGT00940000161627"/>
<proteinExistence type="predicted"/>
<reference evidence="1" key="4">
    <citation type="submission" date="2025-09" db="UniProtKB">
        <authorList>
            <consortium name="Ensembl"/>
        </authorList>
    </citation>
    <scope>IDENTIFICATION</scope>
    <source>
        <strain evidence="1">17573</strain>
    </source>
</reference>
<reference evidence="2" key="1">
    <citation type="journal article" date="2007" name="Science">
        <title>Evolutionary and biomedical insights from the rhesus macaque genome.</title>
        <authorList>
            <person name="Gibbs R.A."/>
            <person name="Rogers J."/>
            <person name="Katze M.G."/>
            <person name="Bumgarner R."/>
            <person name="Weinstock G.M."/>
            <person name="Mardis E.R."/>
            <person name="Remington K.A."/>
            <person name="Strausberg R.L."/>
            <person name="Venter J.C."/>
            <person name="Wilson R.K."/>
            <person name="Batzer M.A."/>
            <person name="Bustamante C.D."/>
            <person name="Eichler E.E."/>
            <person name="Hahn M.W."/>
            <person name="Hardison R.C."/>
            <person name="Makova K.D."/>
            <person name="Miller W."/>
            <person name="Milosavljevic A."/>
            <person name="Palermo R.E."/>
            <person name="Siepel A."/>
            <person name="Sikela J.M."/>
            <person name="Attaway T."/>
            <person name="Bell S."/>
            <person name="Bernard K.E."/>
            <person name="Buhay C.J."/>
            <person name="Chandrabose M.N."/>
            <person name="Dao M."/>
            <person name="Davis C."/>
            <person name="Delehaunty K.D."/>
            <person name="Ding Y."/>
            <person name="Dinh H.H."/>
            <person name="Dugan-Rocha S."/>
            <person name="Fulton L.A."/>
            <person name="Gabisi R.A."/>
            <person name="Garner T.T."/>
            <person name="Godfrey J."/>
            <person name="Hawes A.C."/>
            <person name="Hernandez J."/>
            <person name="Hines S."/>
            <person name="Holder M."/>
            <person name="Hume J."/>
            <person name="Jhangiani S.N."/>
            <person name="Joshi V."/>
            <person name="Khan Z.M."/>
            <person name="Kirkness E.F."/>
            <person name="Cree A."/>
            <person name="Fowler R.G."/>
            <person name="Lee S."/>
            <person name="Lewis L.R."/>
            <person name="Li Z."/>
            <person name="Liu Y.-S."/>
            <person name="Moore S.M."/>
            <person name="Muzny D."/>
            <person name="Nazareth L.V."/>
            <person name="Ngo D.N."/>
            <person name="Okwuonu G.O."/>
            <person name="Pai G."/>
            <person name="Parker D."/>
            <person name="Paul H.A."/>
            <person name="Pfannkoch C."/>
            <person name="Pohl C.S."/>
            <person name="Rogers Y.-H.C."/>
            <person name="Ruiz S.J."/>
            <person name="Sabo A."/>
            <person name="Santibanez J."/>
            <person name="Schneider B.W."/>
            <person name="Smith S.M."/>
            <person name="Sodergren E."/>
            <person name="Svatek A.F."/>
            <person name="Utterback T.R."/>
            <person name="Vattathil S."/>
            <person name="Warren W."/>
            <person name="White C.S."/>
            <person name="Chinwalla A.T."/>
            <person name="Feng Y."/>
            <person name="Halpern A.L."/>
            <person name="Hillier L.W."/>
            <person name="Huang X."/>
            <person name="Minx P."/>
            <person name="Nelson J.O."/>
            <person name="Pepin K.H."/>
            <person name="Qin X."/>
            <person name="Sutton G.G."/>
            <person name="Venter E."/>
            <person name="Walenz B.P."/>
            <person name="Wallis J.W."/>
            <person name="Worley K.C."/>
            <person name="Yang S.-P."/>
            <person name="Jones S.M."/>
            <person name="Marra M.A."/>
            <person name="Rocchi M."/>
            <person name="Schein J.E."/>
            <person name="Baertsch R."/>
            <person name="Clarke L."/>
            <person name="Csuros M."/>
            <person name="Glasscock J."/>
            <person name="Harris R.A."/>
            <person name="Havlak P."/>
            <person name="Jackson A.R."/>
            <person name="Jiang H."/>
            <person name="Liu Y."/>
            <person name="Messina D.N."/>
            <person name="Shen Y."/>
            <person name="Song H.X.-Z."/>
            <person name="Wylie T."/>
            <person name="Zhang L."/>
            <person name="Birney E."/>
            <person name="Han K."/>
            <person name="Konkel M.K."/>
            <person name="Lee J."/>
            <person name="Smit A.F.A."/>
            <person name="Ullmer B."/>
            <person name="Wang H."/>
            <person name="Xing J."/>
            <person name="Burhans R."/>
            <person name="Cheng Z."/>
            <person name="Karro J.E."/>
            <person name="Ma J."/>
            <person name="Raney B."/>
            <person name="She X."/>
            <person name="Cox M.J."/>
            <person name="Demuth J.P."/>
            <person name="Dumas L.J."/>
            <person name="Han S.-G."/>
            <person name="Hopkins J."/>
            <person name="Karimpour-Fard A."/>
            <person name="Kim Y.H."/>
            <person name="Pollack J.R."/>
            <person name="Vinar T."/>
            <person name="Addo-Quaye C."/>
            <person name="Degenhardt J."/>
            <person name="Denby A."/>
            <person name="Hubisz M.J."/>
            <person name="Indap A."/>
            <person name="Kosiol C."/>
            <person name="Lahn B.T."/>
            <person name="Lawson H.A."/>
            <person name="Marklein A."/>
            <person name="Nielsen R."/>
            <person name="Vallender E.J."/>
            <person name="Clark A.G."/>
            <person name="Ferguson B."/>
            <person name="Hernandez R.D."/>
            <person name="Hirani K."/>
            <person name="Kehrer-Sawatzki H."/>
            <person name="Kolb J."/>
            <person name="Patil S."/>
            <person name="Pu L.-L."/>
            <person name="Ren Y."/>
            <person name="Smith D.G."/>
            <person name="Wheeler D.A."/>
            <person name="Schenck I."/>
            <person name="Ball E.V."/>
            <person name="Chen R."/>
            <person name="Cooper D.N."/>
            <person name="Giardine B."/>
            <person name="Hsu F."/>
            <person name="Kent W.J."/>
            <person name="Lesk A."/>
            <person name="Nelson D.L."/>
            <person name="O'brien W.E."/>
            <person name="Pruefer K."/>
            <person name="Stenson P.D."/>
            <person name="Wallace J.C."/>
            <person name="Ke H."/>
            <person name="Liu X.-M."/>
            <person name="Wang P."/>
            <person name="Xiang A.P."/>
            <person name="Yang F."/>
            <person name="Barber G.P."/>
            <person name="Haussler D."/>
            <person name="Karolchik D."/>
            <person name="Kern A.D."/>
            <person name="Kuhn R.M."/>
            <person name="Smith K.E."/>
            <person name="Zwieg A.S."/>
        </authorList>
    </citation>
    <scope>NUCLEOTIDE SEQUENCE [LARGE SCALE GENOMIC DNA]</scope>
    <source>
        <strain evidence="2">17573</strain>
    </source>
</reference>
<dbReference type="PANTHER" id="PTHR46254:SF12">
    <property type="entry name" value="RNA BINDING MOTIF SINGLE STRANDED INTERACTING PROTEIN 2"/>
    <property type="match status" value="1"/>
</dbReference>
<dbReference type="PANTHER" id="PTHR46254">
    <property type="entry name" value="PROTEIN GVQW1-RELATED"/>
    <property type="match status" value="1"/>
</dbReference>
<dbReference type="InParanoid" id="A0A5F8A5N1"/>
<evidence type="ECO:0000313" key="1">
    <source>
        <dbReference type="Ensembl" id="ENSMMUP00000073192.1"/>
    </source>
</evidence>
<dbReference type="PRINTS" id="PR02045">
    <property type="entry name" value="F138DOMAIN"/>
</dbReference>
<dbReference type="Ensembl" id="ENSMMUT00000080390.1">
    <property type="protein sequence ID" value="ENSMMUP00000073192.1"/>
    <property type="gene ID" value="ENSMMUG00000056652.1"/>
</dbReference>
<keyword evidence="2" id="KW-1185">Reference proteome</keyword>
<dbReference type="Proteomes" id="UP000006718">
    <property type="component" value="Chromosome 15"/>
</dbReference>
<protein>
    <submittedName>
        <fullName evidence="1">Uncharacterized protein</fullName>
    </submittedName>
</protein>
<dbReference type="AlphaFoldDB" id="A0A5F8A5N1"/>
<dbReference type="VEuPathDB" id="HostDB:ENSMMUG00000056652"/>
<organism evidence="1 2">
    <name type="scientific">Macaca mulatta</name>
    <name type="common">Rhesus macaque</name>
    <dbReference type="NCBI Taxonomy" id="9544"/>
    <lineage>
        <taxon>Eukaryota</taxon>
        <taxon>Metazoa</taxon>
        <taxon>Chordata</taxon>
        <taxon>Craniata</taxon>
        <taxon>Vertebrata</taxon>
        <taxon>Euteleostomi</taxon>
        <taxon>Mammalia</taxon>
        <taxon>Eutheria</taxon>
        <taxon>Euarchontoglires</taxon>
        <taxon>Primates</taxon>
        <taxon>Haplorrhini</taxon>
        <taxon>Catarrhini</taxon>
        <taxon>Cercopithecidae</taxon>
        <taxon>Cercopithecinae</taxon>
        <taxon>Macaca</taxon>
    </lineage>
</organism>
<sequence>MMAVCFFPEAWLSPGGSKLTAPSRVSLRSFLFYFFETESYSVTQAGVQWHDHSSLQPLPPRFKRFSWLSLPGSWDYRQEPPHPANFCILVETGFHHVGQAGIKFLISSDPPASASQSAGITGVSHHSQPPVLFSFLSPSTPMILSPPGNHLILSSSESIAEGKERAKASPFGDFVHIWRRPHP</sequence>
<evidence type="ECO:0000313" key="2">
    <source>
        <dbReference type="Proteomes" id="UP000006718"/>
    </source>
</evidence>
<name>A0A5F8A5N1_MACMU</name>
<accession>A0A5F8A5N1</accession>
<reference evidence="1" key="2">
    <citation type="submission" date="2019-01" db="EMBL/GenBank/DDBJ databases">
        <authorList>
            <person name="Graves T."/>
            <person name="Eichler E.E."/>
            <person name="Wilson R.K."/>
        </authorList>
    </citation>
    <scope>NUCLEOTIDE SEQUENCE [LARGE SCALE GENOMIC DNA]</scope>
    <source>
        <strain evidence="1">17573</strain>
    </source>
</reference>